<proteinExistence type="predicted"/>
<protein>
    <recommendedName>
        <fullName evidence="2">TRASH domain-containing protein</fullName>
    </recommendedName>
</protein>
<accession>A0A7C5XLT1</accession>
<gene>
    <name evidence="1" type="ORF">ENM84_08215</name>
</gene>
<comment type="caution">
    <text evidence="1">The sequence shown here is derived from an EMBL/GenBank/DDBJ whole genome shotgun (WGS) entry which is preliminary data.</text>
</comment>
<evidence type="ECO:0000313" key="1">
    <source>
        <dbReference type="EMBL" id="HHP82626.1"/>
    </source>
</evidence>
<sequence length="83" mass="9531">MGDKKIECLVCGRVFYEGQGVKISIGGHELIFHSKSCALKFFKNLILYLDQKSLESAVKMVVKELKDRISEIKEKRKKQLESL</sequence>
<reference evidence="1" key="1">
    <citation type="journal article" date="2020" name="mSystems">
        <title>Genome- and Community-Level Interaction Insights into Carbon Utilization and Element Cycling Functions of Hydrothermarchaeota in Hydrothermal Sediment.</title>
        <authorList>
            <person name="Zhou Z."/>
            <person name="Liu Y."/>
            <person name="Xu W."/>
            <person name="Pan J."/>
            <person name="Luo Z.H."/>
            <person name="Li M."/>
        </authorList>
    </citation>
    <scope>NUCLEOTIDE SEQUENCE [LARGE SCALE GENOMIC DNA]</scope>
    <source>
        <strain evidence="1">SpSt-1121</strain>
    </source>
</reference>
<dbReference type="AlphaFoldDB" id="A0A7C5XLT1"/>
<evidence type="ECO:0008006" key="2">
    <source>
        <dbReference type="Google" id="ProtNLM"/>
    </source>
</evidence>
<name>A0A7C5XLT1_9CREN</name>
<dbReference type="EMBL" id="DRZI01000349">
    <property type="protein sequence ID" value="HHP82626.1"/>
    <property type="molecule type" value="Genomic_DNA"/>
</dbReference>
<organism evidence="1">
    <name type="scientific">Ignisphaera aggregans</name>
    <dbReference type="NCBI Taxonomy" id="334771"/>
    <lineage>
        <taxon>Archaea</taxon>
        <taxon>Thermoproteota</taxon>
        <taxon>Thermoprotei</taxon>
        <taxon>Desulfurococcales</taxon>
        <taxon>Desulfurococcaceae</taxon>
        <taxon>Ignisphaera</taxon>
    </lineage>
</organism>